<evidence type="ECO:0000313" key="11">
    <source>
        <dbReference type="EMBL" id="APC94224.1"/>
    </source>
</evidence>
<keyword evidence="3" id="KW-0716">Sensory transduction</keyword>
<evidence type="ECO:0000256" key="2">
    <source>
        <dbReference type="ARBA" id="ARBA00022475"/>
    </source>
</evidence>
<evidence type="ECO:0000256" key="1">
    <source>
        <dbReference type="ARBA" id="ARBA00004651"/>
    </source>
</evidence>
<evidence type="ECO:0000256" key="6">
    <source>
        <dbReference type="ARBA" id="ARBA00022989"/>
    </source>
</evidence>
<comment type="subcellular location">
    <subcellularLocation>
        <location evidence="1">Cell membrane</location>
        <topology evidence="1">Multi-pass membrane protein</topology>
    </subcellularLocation>
</comment>
<keyword evidence="5" id="KW-0552">Olfaction</keyword>
<evidence type="ECO:0000256" key="10">
    <source>
        <dbReference type="SAM" id="Phobius"/>
    </source>
</evidence>
<evidence type="ECO:0000256" key="5">
    <source>
        <dbReference type="ARBA" id="ARBA00022725"/>
    </source>
</evidence>
<evidence type="ECO:0000256" key="3">
    <source>
        <dbReference type="ARBA" id="ARBA00022606"/>
    </source>
</evidence>
<evidence type="ECO:0000256" key="8">
    <source>
        <dbReference type="ARBA" id="ARBA00023170"/>
    </source>
</evidence>
<evidence type="ECO:0000256" key="7">
    <source>
        <dbReference type="ARBA" id="ARBA00023136"/>
    </source>
</evidence>
<proteinExistence type="evidence at transcript level"/>
<protein>
    <submittedName>
        <fullName evidence="11">Odorant receptor 1</fullName>
    </submittedName>
</protein>
<organism evidence="11">
    <name type="scientific">Pyrrhalta maculicollis</name>
    <dbReference type="NCBI Taxonomy" id="226885"/>
    <lineage>
        <taxon>Eukaryota</taxon>
        <taxon>Metazoa</taxon>
        <taxon>Ecdysozoa</taxon>
        <taxon>Arthropoda</taxon>
        <taxon>Hexapoda</taxon>
        <taxon>Insecta</taxon>
        <taxon>Pterygota</taxon>
        <taxon>Neoptera</taxon>
        <taxon>Endopterygota</taxon>
        <taxon>Coleoptera</taxon>
        <taxon>Polyphaga</taxon>
        <taxon>Cucujiformia</taxon>
        <taxon>Chrysomeloidea</taxon>
        <taxon>Chrysomelidae</taxon>
        <taxon>Galerucinae</taxon>
        <taxon>Coelomerites</taxon>
        <taxon>Pyrrhalta</taxon>
    </lineage>
</organism>
<feature type="transmembrane region" description="Helical" evidence="10">
    <location>
        <begin position="136"/>
        <end position="160"/>
    </location>
</feature>
<evidence type="ECO:0000256" key="4">
    <source>
        <dbReference type="ARBA" id="ARBA00022692"/>
    </source>
</evidence>
<accession>A0A1J0KKH9</accession>
<dbReference type="PANTHER" id="PTHR21137:SF35">
    <property type="entry name" value="ODORANT RECEPTOR 19A-RELATED"/>
    <property type="match status" value="1"/>
</dbReference>
<dbReference type="InterPro" id="IPR004117">
    <property type="entry name" value="7tm6_olfct_rcpt"/>
</dbReference>
<dbReference type="GO" id="GO:0004984">
    <property type="term" value="F:olfactory receptor activity"/>
    <property type="evidence" value="ECO:0007669"/>
    <property type="project" value="InterPro"/>
</dbReference>
<keyword evidence="8 11" id="KW-0675">Receptor</keyword>
<reference evidence="11" key="1">
    <citation type="journal article" date="2016" name="Insect Biochem. Mol. Biol.">
        <title>Comparative transcriptome analysis of chemosensory genes in two sister leaf beetles provides insights into chemosensory speciation.</title>
        <authorList>
            <person name="Zhang B."/>
            <person name="Zhang W."/>
            <person name="Nie R.E."/>
            <person name="Li W.Z."/>
            <person name="Segraves K.A."/>
            <person name="Yang X.K."/>
            <person name="Xue H.J."/>
        </authorList>
    </citation>
    <scope>NUCLEOTIDE SEQUENCE</scope>
</reference>
<evidence type="ECO:0000256" key="9">
    <source>
        <dbReference type="ARBA" id="ARBA00023224"/>
    </source>
</evidence>
<keyword evidence="2" id="KW-1003">Cell membrane</keyword>
<keyword evidence="4 10" id="KW-0812">Transmembrane</keyword>
<feature type="transmembrane region" description="Helical" evidence="10">
    <location>
        <begin position="39"/>
        <end position="59"/>
    </location>
</feature>
<keyword evidence="9" id="KW-0807">Transducer</keyword>
<feature type="transmembrane region" description="Helical" evidence="10">
    <location>
        <begin position="180"/>
        <end position="199"/>
    </location>
</feature>
<dbReference type="EMBL" id="KX290653">
    <property type="protein sequence ID" value="APC94224.1"/>
    <property type="molecule type" value="mRNA"/>
</dbReference>
<dbReference type="AlphaFoldDB" id="A0A1J0KKH9"/>
<keyword evidence="6 10" id="KW-1133">Transmembrane helix</keyword>
<dbReference type="Pfam" id="PF02949">
    <property type="entry name" value="7tm_6"/>
    <property type="match status" value="1"/>
</dbReference>
<dbReference type="GO" id="GO:0005886">
    <property type="term" value="C:plasma membrane"/>
    <property type="evidence" value="ECO:0007669"/>
    <property type="project" value="UniProtKB-SubCell"/>
</dbReference>
<sequence length="324" mass="38222">METLSGLEPHRLPNYSAIFNNIFNTFGVWTEGKRLANSLIITTFYSTTVILLFIITPQFCHFIYMYKARDNVIAFADEFYVSIASLMIVCKDYCLIKHRLEIKELMKSMDSEIFRPKNTGQYRRIFKIIMDEYKKLFWMITFVNVSFCVCVVIGPFFDLIKDGAKLLPLVDCYPFKVNESPVYEIMYVYQILVCFYLMMHNFPFDLFILDLIGFCIAECDVLCENMSELKKEESAIEYDRKLINCIKHHEEISRFVRNVERIFSFPILQQYFCNLISSCTTMFKLSIAEPMSVDFFKTLSYQCCLLLQMFLYCWTASTLTEKVC</sequence>
<keyword evidence="7 10" id="KW-0472">Membrane</keyword>
<dbReference type="GO" id="GO:0007165">
    <property type="term" value="P:signal transduction"/>
    <property type="evidence" value="ECO:0007669"/>
    <property type="project" value="UniProtKB-KW"/>
</dbReference>
<dbReference type="GO" id="GO:0005549">
    <property type="term" value="F:odorant binding"/>
    <property type="evidence" value="ECO:0007669"/>
    <property type="project" value="InterPro"/>
</dbReference>
<name>A0A1J0KKH9_9CUCU</name>
<dbReference type="PANTHER" id="PTHR21137">
    <property type="entry name" value="ODORANT RECEPTOR"/>
    <property type="match status" value="1"/>
</dbReference>